<accession>A0A1X7T4A4</accession>
<evidence type="ECO:0008006" key="2">
    <source>
        <dbReference type="Google" id="ProtNLM"/>
    </source>
</evidence>
<protein>
    <recommendedName>
        <fullName evidence="2">Fibronectin type-III domain-containing protein</fullName>
    </recommendedName>
</protein>
<evidence type="ECO:0000313" key="1">
    <source>
        <dbReference type="EnsemblMetazoa" id="Aqu2.1.09335_001"/>
    </source>
</evidence>
<reference evidence="1" key="1">
    <citation type="submission" date="2017-05" db="UniProtKB">
        <authorList>
            <consortium name="EnsemblMetazoa"/>
        </authorList>
    </citation>
    <scope>IDENTIFICATION</scope>
</reference>
<proteinExistence type="predicted"/>
<organism evidence="1">
    <name type="scientific">Amphimedon queenslandica</name>
    <name type="common">Sponge</name>
    <dbReference type="NCBI Taxonomy" id="400682"/>
    <lineage>
        <taxon>Eukaryota</taxon>
        <taxon>Metazoa</taxon>
        <taxon>Porifera</taxon>
        <taxon>Demospongiae</taxon>
        <taxon>Heteroscleromorpha</taxon>
        <taxon>Haplosclerida</taxon>
        <taxon>Niphatidae</taxon>
        <taxon>Amphimedon</taxon>
    </lineage>
</organism>
<dbReference type="EnsemblMetazoa" id="Aqu2.1.09335_001">
    <property type="protein sequence ID" value="Aqu2.1.09335_001"/>
    <property type="gene ID" value="Aqu2.1.09335"/>
</dbReference>
<dbReference type="AlphaFoldDB" id="A0A1X7T4A4"/>
<dbReference type="InParanoid" id="A0A1X7T4A4"/>
<name>A0A1X7T4A4_AMPQE</name>
<sequence length="76" mass="8468">VSPVEDIHWSNDDQLLSWSPPSFYSDDIPLGTVTTYNVLVNGSCYVNTTNTSVFLNQYDSCCLELNISVVASVQQY</sequence>